<gene>
    <name evidence="8" type="ORF">ACFQ14_13660</name>
</gene>
<dbReference type="InterPro" id="IPR005101">
    <property type="entry name" value="Cryptochr/Photolyase_FAD-bd"/>
</dbReference>
<evidence type="ECO:0000256" key="2">
    <source>
        <dbReference type="ARBA" id="ARBA00001974"/>
    </source>
</evidence>
<dbReference type="EC" id="4.1.99.3" evidence="8"/>
<dbReference type="Gene3D" id="1.25.40.80">
    <property type="match status" value="1"/>
</dbReference>
<evidence type="ECO:0000259" key="7">
    <source>
        <dbReference type="PROSITE" id="PS51645"/>
    </source>
</evidence>
<dbReference type="PROSITE" id="PS00394">
    <property type="entry name" value="DNA_PHOTOLYASES_1_1"/>
    <property type="match status" value="1"/>
</dbReference>
<evidence type="ECO:0000313" key="8">
    <source>
        <dbReference type="EMBL" id="MFD0917455.1"/>
    </source>
</evidence>
<keyword evidence="8" id="KW-0456">Lyase</keyword>
<dbReference type="PROSITE" id="PS51645">
    <property type="entry name" value="PHR_CRY_ALPHA_BETA"/>
    <property type="match status" value="1"/>
</dbReference>
<comment type="cofactor">
    <cofactor evidence="2">
        <name>FAD</name>
        <dbReference type="ChEBI" id="CHEBI:57692"/>
    </cofactor>
</comment>
<evidence type="ECO:0000256" key="3">
    <source>
        <dbReference type="ARBA" id="ARBA00022630"/>
    </source>
</evidence>
<evidence type="ECO:0000313" key="9">
    <source>
        <dbReference type="Proteomes" id="UP001597101"/>
    </source>
</evidence>
<keyword evidence="9" id="KW-1185">Reference proteome</keyword>
<comment type="cofactor">
    <cofactor evidence="1">
        <name>(6R)-5,10-methylene-5,6,7,8-tetrahydrofolate</name>
        <dbReference type="ChEBI" id="CHEBI:15636"/>
    </cofactor>
</comment>
<dbReference type="PANTHER" id="PTHR11455:SF9">
    <property type="entry name" value="CRYPTOCHROME CIRCADIAN CLOCK 5 ISOFORM X1"/>
    <property type="match status" value="1"/>
</dbReference>
<keyword evidence="4 6" id="KW-0274">FAD</keyword>
<dbReference type="InterPro" id="IPR014729">
    <property type="entry name" value="Rossmann-like_a/b/a_fold"/>
</dbReference>
<dbReference type="GO" id="GO:0003904">
    <property type="term" value="F:deoxyribodipyrimidine photo-lyase activity"/>
    <property type="evidence" value="ECO:0007669"/>
    <property type="project" value="UniProtKB-EC"/>
</dbReference>
<dbReference type="InterPro" id="IPR006050">
    <property type="entry name" value="DNA_photolyase_N"/>
</dbReference>
<reference evidence="9" key="1">
    <citation type="journal article" date="2019" name="Int. J. Syst. Evol. Microbiol.">
        <title>The Global Catalogue of Microorganisms (GCM) 10K type strain sequencing project: providing services to taxonomists for standard genome sequencing and annotation.</title>
        <authorList>
            <consortium name="The Broad Institute Genomics Platform"/>
            <consortium name="The Broad Institute Genome Sequencing Center for Infectious Disease"/>
            <person name="Wu L."/>
            <person name="Ma J."/>
        </authorList>
    </citation>
    <scope>NUCLEOTIDE SEQUENCE [LARGE SCALE GENOMIC DNA]</scope>
    <source>
        <strain evidence="9">CCUG 60023</strain>
    </source>
</reference>
<dbReference type="EMBL" id="JBHTJV010000013">
    <property type="protein sequence ID" value="MFD0917455.1"/>
    <property type="molecule type" value="Genomic_DNA"/>
</dbReference>
<protein>
    <submittedName>
        <fullName evidence="8">Cryptochrome/photolyase family protein</fullName>
        <ecNumber evidence="8">4.1.99.3</ecNumber>
    </submittedName>
</protein>
<dbReference type="PRINTS" id="PR00147">
    <property type="entry name" value="DNAPHOTLYASE"/>
</dbReference>
<sequence length="480" mass="54828">MTEASAPTLMWFRQDLRLLDNPAVCHAAEAGRPVVAVYIHDEQTSGIRPLGAAQKWWLNQSLKKLNQAVEKKGNHLIFRSGPADRVIDELVKETGAASVVWNRRYGESEEKLDASIKSALTDRGIEAKSFKALLMHEPALVRTKTGNPYKVYTPFWKTFRAEADVRQPLPAPGELKAPDSYPKSDDLASWGLHPSKPDWSGTIADKWTPGEDAAQEQMEHFLADDLRVYDEARDHPGPDRTSRLSPYLRFGEISPFQLWHAAHDQRRTAGDSARETWVKELVWREFSYHLLHNFQSLHEKNFNEKFDAFPWANNASFLTAWQTGKTGYPIVDAGMRQLYQTGWMHNRVRMIVGSFLVKHLLIDWREGERWFWDCLVDGDPASNPAQWQWVAGSGADAAPYFRIFNPMMQSEKFDKKGEYIRQYIPELAQLPDKHIHMPWEAPLTVLRDAGVKLGDTYPMPIVDHKTAREKALAALNETKG</sequence>
<dbReference type="Pfam" id="PF00875">
    <property type="entry name" value="DNA_photolyase"/>
    <property type="match status" value="1"/>
</dbReference>
<name>A0ABW3FH61_9HYPH</name>
<feature type="domain" description="Photolyase/cryptochrome alpha/beta" evidence="7">
    <location>
        <begin position="6"/>
        <end position="135"/>
    </location>
</feature>
<dbReference type="InterPro" id="IPR036155">
    <property type="entry name" value="Crypto/Photolyase_N_sf"/>
</dbReference>
<accession>A0ABW3FH61</accession>
<dbReference type="InterPro" id="IPR018394">
    <property type="entry name" value="DNA_photolyase_1_CS_C"/>
</dbReference>
<keyword evidence="5 6" id="KW-0157">Chromophore</keyword>
<comment type="caution">
    <text evidence="8">The sequence shown here is derived from an EMBL/GenBank/DDBJ whole genome shotgun (WGS) entry which is preliminary data.</text>
</comment>
<dbReference type="PANTHER" id="PTHR11455">
    <property type="entry name" value="CRYPTOCHROME"/>
    <property type="match status" value="1"/>
</dbReference>
<dbReference type="InterPro" id="IPR002081">
    <property type="entry name" value="Cryptochrome/DNA_photolyase_1"/>
</dbReference>
<dbReference type="Gene3D" id="3.40.50.620">
    <property type="entry name" value="HUPs"/>
    <property type="match status" value="1"/>
</dbReference>
<comment type="similarity">
    <text evidence="6">Belongs to the DNA photolyase family.</text>
</comment>
<organism evidence="8 9">
    <name type="scientific">Pseudahrensia aquimaris</name>
    <dbReference type="NCBI Taxonomy" id="744461"/>
    <lineage>
        <taxon>Bacteria</taxon>
        <taxon>Pseudomonadati</taxon>
        <taxon>Pseudomonadota</taxon>
        <taxon>Alphaproteobacteria</taxon>
        <taxon>Hyphomicrobiales</taxon>
        <taxon>Ahrensiaceae</taxon>
        <taxon>Pseudahrensia</taxon>
    </lineage>
</organism>
<keyword evidence="3 6" id="KW-0285">Flavoprotein</keyword>
<dbReference type="SUPFAM" id="SSF52425">
    <property type="entry name" value="Cryptochrome/photolyase, N-terminal domain"/>
    <property type="match status" value="1"/>
</dbReference>
<dbReference type="Pfam" id="PF03441">
    <property type="entry name" value="FAD_binding_7"/>
    <property type="match status" value="1"/>
</dbReference>
<dbReference type="InterPro" id="IPR036134">
    <property type="entry name" value="Crypto/Photolyase_FAD-like_sf"/>
</dbReference>
<proteinExistence type="inferred from homology"/>
<evidence type="ECO:0000256" key="4">
    <source>
        <dbReference type="ARBA" id="ARBA00022827"/>
    </source>
</evidence>
<dbReference type="SUPFAM" id="SSF48173">
    <property type="entry name" value="Cryptochrome/photolyase FAD-binding domain"/>
    <property type="match status" value="1"/>
</dbReference>
<dbReference type="RefSeq" id="WP_377213317.1">
    <property type="nucleotide sequence ID" value="NZ_JBHTJV010000013.1"/>
</dbReference>
<evidence type="ECO:0000256" key="6">
    <source>
        <dbReference type="RuleBase" id="RU004182"/>
    </source>
</evidence>
<dbReference type="Proteomes" id="UP001597101">
    <property type="component" value="Unassembled WGS sequence"/>
</dbReference>
<evidence type="ECO:0000256" key="1">
    <source>
        <dbReference type="ARBA" id="ARBA00001932"/>
    </source>
</evidence>
<dbReference type="Gene3D" id="1.10.579.10">
    <property type="entry name" value="DNA Cyclobutane Dipyrimidine Photolyase, subunit A, domain 3"/>
    <property type="match status" value="1"/>
</dbReference>
<evidence type="ECO:0000256" key="5">
    <source>
        <dbReference type="ARBA" id="ARBA00022991"/>
    </source>
</evidence>